<dbReference type="Gene3D" id="1.10.3210.10">
    <property type="entry name" value="Hypothetical protein af1432"/>
    <property type="match status" value="1"/>
</dbReference>
<evidence type="ECO:0000313" key="3">
    <source>
        <dbReference type="Proteomes" id="UP000231292"/>
    </source>
</evidence>
<feature type="domain" description="HD-GYP" evidence="1">
    <location>
        <begin position="190"/>
        <end position="386"/>
    </location>
</feature>
<accession>A0A2G9YK47</accession>
<dbReference type="AlphaFoldDB" id="A0A2G9YK47"/>
<evidence type="ECO:0000313" key="2">
    <source>
        <dbReference type="EMBL" id="PIP19608.1"/>
    </source>
</evidence>
<proteinExistence type="predicted"/>
<dbReference type="SUPFAM" id="SSF109604">
    <property type="entry name" value="HD-domain/PDEase-like"/>
    <property type="match status" value="1"/>
</dbReference>
<dbReference type="PROSITE" id="PS51832">
    <property type="entry name" value="HD_GYP"/>
    <property type="match status" value="1"/>
</dbReference>
<dbReference type="EMBL" id="PCRK01000037">
    <property type="protein sequence ID" value="PIP19608.1"/>
    <property type="molecule type" value="Genomic_DNA"/>
</dbReference>
<reference evidence="2 3" key="1">
    <citation type="submission" date="2017-09" db="EMBL/GenBank/DDBJ databases">
        <title>Depth-based differentiation of microbial function through sediment-hosted aquifers and enrichment of novel symbionts in the deep terrestrial subsurface.</title>
        <authorList>
            <person name="Probst A.J."/>
            <person name="Ladd B."/>
            <person name="Jarett J.K."/>
            <person name="Geller-Mcgrath D.E."/>
            <person name="Sieber C.M."/>
            <person name="Emerson J.B."/>
            <person name="Anantharaman K."/>
            <person name="Thomas B.C."/>
            <person name="Malmstrom R."/>
            <person name="Stieglmeier M."/>
            <person name="Klingl A."/>
            <person name="Woyke T."/>
            <person name="Ryan C.M."/>
            <person name="Banfield J.F."/>
        </authorList>
    </citation>
    <scope>NUCLEOTIDE SEQUENCE [LARGE SCALE GENOMIC DNA]</scope>
    <source>
        <strain evidence="2">CG23_combo_of_CG06-09_8_20_14_all_41_10</strain>
    </source>
</reference>
<name>A0A2G9YK47_9BACT</name>
<dbReference type="PANTHER" id="PTHR43155">
    <property type="entry name" value="CYCLIC DI-GMP PHOSPHODIESTERASE PA4108-RELATED"/>
    <property type="match status" value="1"/>
</dbReference>
<evidence type="ECO:0000259" key="1">
    <source>
        <dbReference type="PROSITE" id="PS51832"/>
    </source>
</evidence>
<comment type="caution">
    <text evidence="2">The sequence shown here is derived from an EMBL/GenBank/DDBJ whole genome shotgun (WGS) entry which is preliminary data.</text>
</comment>
<dbReference type="PANTHER" id="PTHR43155:SF2">
    <property type="entry name" value="CYCLIC DI-GMP PHOSPHODIESTERASE PA4108"/>
    <property type="match status" value="1"/>
</dbReference>
<gene>
    <name evidence="2" type="ORF">COX41_01910</name>
</gene>
<dbReference type="Pfam" id="PF13487">
    <property type="entry name" value="HD_5"/>
    <property type="match status" value="1"/>
</dbReference>
<dbReference type="InterPro" id="IPR037522">
    <property type="entry name" value="HD_GYP_dom"/>
</dbReference>
<dbReference type="Proteomes" id="UP000231292">
    <property type="component" value="Unassembled WGS sequence"/>
</dbReference>
<protein>
    <recommendedName>
        <fullName evidence="1">HD-GYP domain-containing protein</fullName>
    </recommendedName>
</protein>
<dbReference type="InterPro" id="IPR003607">
    <property type="entry name" value="HD/PDEase_dom"/>
</dbReference>
<sequence>MKERIEVSFRDFLGAIQAALLYGAGHPIVKKAIEKAHQSITDCLTEKAELTIGIIGEELAFEKEIFFDLSKLAKPGITYLKDRSIEKITFKRGFQLVELEKFIVFLVMPKEDVKKDLGDYLKFMGVHNIIAGKVGVVSKAAEQALQQALDRKGLYEHSLEEISQPLIGILNREAIDGLALKLAINNIVDKLGTQYQQLLKLDTLKRYDLGTFTHLINVSILSMYFSSKIGFTKEIVLDIGLAALFHDIGKLYISRKIIRKPGQLSSMEFSQMESHTVLGSALLLQYIDTLGIMPVVVSFEHHLRCDLSGYPKAAFPKKPHIISQIVSICDTYDALSARRSYKVDYPPDMIYNLMMRGKGTTYASSLLEKFFQLIGVWPIGSIVSLSDKRTAVVVDENQDDIFSPIVKVIYPEKEEVKIDLKGNKDGLKIERYLNPRREGKDFLHLI</sequence>
<dbReference type="SMART" id="SM00471">
    <property type="entry name" value="HDc"/>
    <property type="match status" value="1"/>
</dbReference>
<dbReference type="CDD" id="cd00077">
    <property type="entry name" value="HDc"/>
    <property type="match status" value="1"/>
</dbReference>
<organism evidence="2 3">
    <name type="scientific">Candidatus Sherwoodlollariibacterium unditelluris</name>
    <dbReference type="NCBI Taxonomy" id="1974757"/>
    <lineage>
        <taxon>Bacteria</taxon>
        <taxon>Pseudomonadati</taxon>
        <taxon>Candidatus Omnitrophota</taxon>
        <taxon>Candidatus Sherwoodlollariibacterium</taxon>
    </lineage>
</organism>